<dbReference type="Pfam" id="PF14362">
    <property type="entry name" value="DUF4407"/>
    <property type="match status" value="1"/>
</dbReference>
<keyword evidence="3" id="KW-0472">Membrane</keyword>
<dbReference type="InterPro" id="IPR025519">
    <property type="entry name" value="DUF4407"/>
</dbReference>
<feature type="transmembrane region" description="Helical" evidence="3">
    <location>
        <begin position="553"/>
        <end position="572"/>
    </location>
</feature>
<keyword evidence="3" id="KW-0812">Transmembrane</keyword>
<accession>A0A450WS63</accession>
<keyword evidence="1" id="KW-0175">Coiled coil</keyword>
<sequence length="613" mass="70404">MSLKSSFWWMANVDRSIIRNCPETDQNRYYSLGVIIFIAAIIAAASFSHAIFLLADPITEDLSIELPFTERFEKINLIAAASFVIAFPLWFFFILHLNKAFMPLITPGDGMKELFKKAWLRILTSVLIAFLVTCPLILLFFSKDISENYEAQISEATAEKNVVIARASNTDDEKQIRLDKEKQEQLEENKHSENDNTSVTAEKDDVTGQSSSSYPNSSIPETNSTYEILNWQRKLKARELKNAPDMYESKKKRLKEIDYEIKIKEAKVKIESCRYGCQSYGVVYECKKEMVPLLGEDSENSEDPIYLKYSKRLRELTSLFANMTCDVEYAKEGRIAERIDKDIEILQEDISRLNLDKNRSKEWILAYDNGTFTEKIENEINNLTKKIETIISSRKKAKEEQVARVEKEAAHISLRQRIIQLGKILTNSGWGVIIMFGLIFLFFFSVEISPKIMKLFFPKQNYERELDGHSFEHAKTMEYIKKQINSVIEKRASLDNALINKAANPEDLLKSPYAQIIESMIRDHLIGTRSQLAYPESSNHPEPEPLDNFIQKWGILVLSIMVATVLWFIGTQKEHMEFLSLSGMAIFATISTACYAVFDKIYTALDKALGDKK</sequence>
<name>A0A450WS63_9GAMM</name>
<feature type="coiled-coil region" evidence="1">
    <location>
        <begin position="336"/>
        <end position="415"/>
    </location>
</feature>
<feature type="compositionally biased region" description="Basic and acidic residues" evidence="2">
    <location>
        <begin position="184"/>
        <end position="194"/>
    </location>
</feature>
<organism evidence="4">
    <name type="scientific">Candidatus Kentrum sp. LFY</name>
    <dbReference type="NCBI Taxonomy" id="2126342"/>
    <lineage>
        <taxon>Bacteria</taxon>
        <taxon>Pseudomonadati</taxon>
        <taxon>Pseudomonadota</taxon>
        <taxon>Gammaproteobacteria</taxon>
        <taxon>Candidatus Kentrum</taxon>
    </lineage>
</organism>
<dbReference type="AlphaFoldDB" id="A0A450WS63"/>
<feature type="transmembrane region" description="Helical" evidence="3">
    <location>
        <begin position="118"/>
        <end position="141"/>
    </location>
</feature>
<proteinExistence type="predicted"/>
<feature type="transmembrane region" description="Helical" evidence="3">
    <location>
        <begin position="75"/>
        <end position="97"/>
    </location>
</feature>
<dbReference type="EMBL" id="CAADFN010000064">
    <property type="protein sequence ID" value="VFK19834.1"/>
    <property type="molecule type" value="Genomic_DNA"/>
</dbReference>
<evidence type="ECO:0000256" key="3">
    <source>
        <dbReference type="SAM" id="Phobius"/>
    </source>
</evidence>
<evidence type="ECO:0000313" key="4">
    <source>
        <dbReference type="EMBL" id="VFK19834.1"/>
    </source>
</evidence>
<feature type="transmembrane region" description="Helical" evidence="3">
    <location>
        <begin position="428"/>
        <end position="446"/>
    </location>
</feature>
<evidence type="ECO:0000256" key="2">
    <source>
        <dbReference type="SAM" id="MobiDB-lite"/>
    </source>
</evidence>
<feature type="region of interest" description="Disordered" evidence="2">
    <location>
        <begin position="184"/>
        <end position="221"/>
    </location>
</feature>
<evidence type="ECO:0000256" key="1">
    <source>
        <dbReference type="SAM" id="Coils"/>
    </source>
</evidence>
<protein>
    <recommendedName>
        <fullName evidence="5">DUF4407 domain-containing protein</fullName>
    </recommendedName>
</protein>
<feature type="transmembrane region" description="Helical" evidence="3">
    <location>
        <begin position="578"/>
        <end position="598"/>
    </location>
</feature>
<feature type="transmembrane region" description="Helical" evidence="3">
    <location>
        <begin position="29"/>
        <end position="55"/>
    </location>
</feature>
<reference evidence="4" key="1">
    <citation type="submission" date="2019-02" db="EMBL/GenBank/DDBJ databases">
        <authorList>
            <person name="Gruber-Vodicka R. H."/>
            <person name="Seah K. B. B."/>
        </authorList>
    </citation>
    <scope>NUCLEOTIDE SEQUENCE</scope>
    <source>
        <strain evidence="4">BECK_BY7</strain>
    </source>
</reference>
<evidence type="ECO:0008006" key="5">
    <source>
        <dbReference type="Google" id="ProtNLM"/>
    </source>
</evidence>
<keyword evidence="3" id="KW-1133">Transmembrane helix</keyword>
<gene>
    <name evidence="4" type="ORF">BECKLFY1418C_GA0070996_10645</name>
</gene>